<reference evidence="5" key="1">
    <citation type="journal article" date="2019" name="Int. J. Syst. Evol. Microbiol.">
        <title>The Global Catalogue of Microorganisms (GCM) 10K type strain sequencing project: providing services to taxonomists for standard genome sequencing and annotation.</title>
        <authorList>
            <consortium name="The Broad Institute Genomics Platform"/>
            <consortium name="The Broad Institute Genome Sequencing Center for Infectious Disease"/>
            <person name="Wu L."/>
            <person name="Ma J."/>
        </authorList>
    </citation>
    <scope>NUCLEOTIDE SEQUENCE [LARGE SCALE GENOMIC DNA]</scope>
    <source>
        <strain evidence="5">KCTC 23984</strain>
    </source>
</reference>
<feature type="domain" description="D-isomer specific 2-hydroxyacid dehydrogenase NAD-binding" evidence="3">
    <location>
        <begin position="90"/>
        <end position="263"/>
    </location>
</feature>
<evidence type="ECO:0000256" key="2">
    <source>
        <dbReference type="ARBA" id="ARBA00023027"/>
    </source>
</evidence>
<keyword evidence="5" id="KW-1185">Reference proteome</keyword>
<dbReference type="EMBL" id="JBHUOX010000019">
    <property type="protein sequence ID" value="MFD3002747.1"/>
    <property type="molecule type" value="Genomic_DNA"/>
</dbReference>
<gene>
    <name evidence="4" type="ORF">ACFS7Z_20415</name>
</gene>
<evidence type="ECO:0000256" key="1">
    <source>
        <dbReference type="ARBA" id="ARBA00023002"/>
    </source>
</evidence>
<dbReference type="CDD" id="cd12164">
    <property type="entry name" value="GDH_like_2"/>
    <property type="match status" value="1"/>
</dbReference>
<dbReference type="Proteomes" id="UP001597641">
    <property type="component" value="Unassembled WGS sequence"/>
</dbReference>
<evidence type="ECO:0000259" key="3">
    <source>
        <dbReference type="Pfam" id="PF02826"/>
    </source>
</evidence>
<organism evidence="4 5">
    <name type="scientific">Pontibacter toksunensis</name>
    <dbReference type="NCBI Taxonomy" id="1332631"/>
    <lineage>
        <taxon>Bacteria</taxon>
        <taxon>Pseudomonadati</taxon>
        <taxon>Bacteroidota</taxon>
        <taxon>Cytophagia</taxon>
        <taxon>Cytophagales</taxon>
        <taxon>Hymenobacteraceae</taxon>
        <taxon>Pontibacter</taxon>
    </lineage>
</organism>
<sequence>MIPWVNALKAKRPTLDLRIYPDDTNREEIEFALAWNHPLGAFRKYPNLKCIASMGAGVDHILKDPDLPEAAIITRVTDQNLARDMAEFTVALVMNHVRGLSFYKRQEHKHLWKPKPYLNSSDITIGVMGIGVLGSYVATQLNILGFKVSGWARTTKEIEHIDVYVGQEELDAFLGTANILICLLPLTKETINILNKQTFRKLPEGAFIINVARGEHLVERDLIDFIDVGHLSGASLDVFREEPLPQNHPFWEHPYINITPHIASITNPATAVSQILENYDRLRNNEPLIGAVSLTKGY</sequence>
<dbReference type="PANTHER" id="PTHR43333:SF1">
    <property type="entry name" value="D-ISOMER SPECIFIC 2-HYDROXYACID DEHYDROGENASE NAD-BINDING DOMAIN-CONTAINING PROTEIN"/>
    <property type="match status" value="1"/>
</dbReference>
<evidence type="ECO:0000313" key="5">
    <source>
        <dbReference type="Proteomes" id="UP001597641"/>
    </source>
</evidence>
<dbReference type="SUPFAM" id="SSF52283">
    <property type="entry name" value="Formate/glycerate dehydrogenase catalytic domain-like"/>
    <property type="match status" value="1"/>
</dbReference>
<dbReference type="PROSITE" id="PS00671">
    <property type="entry name" value="D_2_HYDROXYACID_DH_3"/>
    <property type="match status" value="1"/>
</dbReference>
<evidence type="ECO:0000313" key="4">
    <source>
        <dbReference type="EMBL" id="MFD3002747.1"/>
    </source>
</evidence>
<dbReference type="InterPro" id="IPR029753">
    <property type="entry name" value="D-isomer_DH_CS"/>
</dbReference>
<dbReference type="Pfam" id="PF02826">
    <property type="entry name" value="2-Hacid_dh_C"/>
    <property type="match status" value="1"/>
</dbReference>
<protein>
    <submittedName>
        <fullName evidence="4">2-hydroxyacid dehydrogenase</fullName>
    </submittedName>
</protein>
<dbReference type="PANTHER" id="PTHR43333">
    <property type="entry name" value="2-HACID_DH_C DOMAIN-CONTAINING PROTEIN"/>
    <property type="match status" value="1"/>
</dbReference>
<keyword evidence="2" id="KW-0520">NAD</keyword>
<name>A0ABW6C066_9BACT</name>
<proteinExistence type="predicted"/>
<comment type="caution">
    <text evidence="4">The sequence shown here is derived from an EMBL/GenBank/DDBJ whole genome shotgun (WGS) entry which is preliminary data.</text>
</comment>
<dbReference type="InterPro" id="IPR006140">
    <property type="entry name" value="D-isomer_DH_NAD-bd"/>
</dbReference>
<dbReference type="InterPro" id="IPR036291">
    <property type="entry name" value="NAD(P)-bd_dom_sf"/>
</dbReference>
<dbReference type="Gene3D" id="3.40.50.720">
    <property type="entry name" value="NAD(P)-binding Rossmann-like Domain"/>
    <property type="match status" value="2"/>
</dbReference>
<accession>A0ABW6C066</accession>
<dbReference type="SUPFAM" id="SSF51735">
    <property type="entry name" value="NAD(P)-binding Rossmann-fold domains"/>
    <property type="match status" value="1"/>
</dbReference>
<keyword evidence="1" id="KW-0560">Oxidoreductase</keyword>